<comment type="caution">
    <text evidence="2">The sequence shown here is derived from an EMBL/GenBank/DDBJ whole genome shotgun (WGS) entry which is preliminary data.</text>
</comment>
<evidence type="ECO:0000313" key="2">
    <source>
        <dbReference type="EMBL" id="KAF9074421.1"/>
    </source>
</evidence>
<dbReference type="EMBL" id="JADNRY010000013">
    <property type="protein sequence ID" value="KAF9074421.1"/>
    <property type="molecule type" value="Genomic_DNA"/>
</dbReference>
<sequence length="143" mass="15773">MSLGEADPKFPSAAHAANPDIPPSPTIENPGQVFPKSDPYPASGNIPGGIDRRANNSQTLFGNPFLMREAFSEIDKALRNVIDILEREETTVGGSEDENDLLRKFRHWREELDEIRAGQRTPSVQSRSSSRMPPGHEGGMFTD</sequence>
<gene>
    <name evidence="2" type="ORF">BDP27DRAFT_1317056</name>
</gene>
<name>A0A9P5PXR1_9AGAR</name>
<feature type="region of interest" description="Disordered" evidence="1">
    <location>
        <begin position="114"/>
        <end position="143"/>
    </location>
</feature>
<keyword evidence="3" id="KW-1185">Reference proteome</keyword>
<organism evidence="2 3">
    <name type="scientific">Rhodocollybia butyracea</name>
    <dbReference type="NCBI Taxonomy" id="206335"/>
    <lineage>
        <taxon>Eukaryota</taxon>
        <taxon>Fungi</taxon>
        <taxon>Dikarya</taxon>
        <taxon>Basidiomycota</taxon>
        <taxon>Agaricomycotina</taxon>
        <taxon>Agaricomycetes</taxon>
        <taxon>Agaricomycetidae</taxon>
        <taxon>Agaricales</taxon>
        <taxon>Marasmiineae</taxon>
        <taxon>Omphalotaceae</taxon>
        <taxon>Rhodocollybia</taxon>
    </lineage>
</organism>
<dbReference type="OrthoDB" id="2560792at2759"/>
<dbReference type="AlphaFoldDB" id="A0A9P5PXR1"/>
<dbReference type="Proteomes" id="UP000772434">
    <property type="component" value="Unassembled WGS sequence"/>
</dbReference>
<accession>A0A9P5PXR1</accession>
<evidence type="ECO:0000313" key="3">
    <source>
        <dbReference type="Proteomes" id="UP000772434"/>
    </source>
</evidence>
<evidence type="ECO:0000256" key="1">
    <source>
        <dbReference type="SAM" id="MobiDB-lite"/>
    </source>
</evidence>
<feature type="region of interest" description="Disordered" evidence="1">
    <location>
        <begin position="1"/>
        <end position="57"/>
    </location>
</feature>
<protein>
    <submittedName>
        <fullName evidence="2">Uncharacterized protein</fullName>
    </submittedName>
</protein>
<feature type="compositionally biased region" description="Polar residues" evidence="1">
    <location>
        <begin position="120"/>
        <end position="131"/>
    </location>
</feature>
<proteinExistence type="predicted"/>
<reference evidence="2" key="1">
    <citation type="submission" date="2020-11" db="EMBL/GenBank/DDBJ databases">
        <authorList>
            <consortium name="DOE Joint Genome Institute"/>
            <person name="Ahrendt S."/>
            <person name="Riley R."/>
            <person name="Andreopoulos W."/>
            <person name="Labutti K."/>
            <person name="Pangilinan J."/>
            <person name="Ruiz-Duenas F.J."/>
            <person name="Barrasa J.M."/>
            <person name="Sanchez-Garcia M."/>
            <person name="Camarero S."/>
            <person name="Miyauchi S."/>
            <person name="Serrano A."/>
            <person name="Linde D."/>
            <person name="Babiker R."/>
            <person name="Drula E."/>
            <person name="Ayuso-Fernandez I."/>
            <person name="Pacheco R."/>
            <person name="Padilla G."/>
            <person name="Ferreira P."/>
            <person name="Barriuso J."/>
            <person name="Kellner H."/>
            <person name="Castanera R."/>
            <person name="Alfaro M."/>
            <person name="Ramirez L."/>
            <person name="Pisabarro A.G."/>
            <person name="Kuo A."/>
            <person name="Tritt A."/>
            <person name="Lipzen A."/>
            <person name="He G."/>
            <person name="Yan M."/>
            <person name="Ng V."/>
            <person name="Cullen D."/>
            <person name="Martin F."/>
            <person name="Rosso M.-N."/>
            <person name="Henrissat B."/>
            <person name="Hibbett D."/>
            <person name="Martinez A.T."/>
            <person name="Grigoriev I.V."/>
        </authorList>
    </citation>
    <scope>NUCLEOTIDE SEQUENCE</scope>
    <source>
        <strain evidence="2">AH 40177</strain>
    </source>
</reference>